<dbReference type="SUPFAM" id="SSF52047">
    <property type="entry name" value="RNI-like"/>
    <property type="match status" value="1"/>
</dbReference>
<dbReference type="PROSITE" id="PS51450">
    <property type="entry name" value="LRR"/>
    <property type="match status" value="1"/>
</dbReference>
<dbReference type="InterPro" id="IPR032675">
    <property type="entry name" value="LRR_dom_sf"/>
</dbReference>
<reference evidence="1 2" key="1">
    <citation type="submission" date="2019-02" db="EMBL/GenBank/DDBJ databases">
        <title>Pedobacter kyonggii whole genome sequence analysis.</title>
        <authorList>
            <person name="Dahal R.H."/>
        </authorList>
    </citation>
    <scope>NUCLEOTIDE SEQUENCE [LARGE SCALE GENOMIC DNA]</scope>
    <source>
        <strain evidence="1 2">K-4-11-1</strain>
    </source>
</reference>
<dbReference type="RefSeq" id="WP_131031015.1">
    <property type="nucleotide sequence ID" value="NZ_SIXF01000016.1"/>
</dbReference>
<dbReference type="Gene3D" id="3.80.10.10">
    <property type="entry name" value="Ribonuclease Inhibitor"/>
    <property type="match status" value="1"/>
</dbReference>
<evidence type="ECO:0000313" key="2">
    <source>
        <dbReference type="Proteomes" id="UP000291819"/>
    </source>
</evidence>
<name>A0A4Q9HAI6_9SPHI</name>
<sequence>MTETKILYHYLLHYIAADKIDHLSDEDRLILIKTIVTSGPSDEAWNALIELFFAWPISQAKLNTIKLANNLMEDWPISQRRVNSAWGRVVNNQKLTDITLLARSMAINRNEGLGGNEMAIIASSVYAINLTEINIDRSNVSVEAMLELTHSKFLDALNTLNMNGLTLSDEKLKILFNPETLTTLKSLTLRNCGISGKRSQIITESKLFKQVENINLSMNTISDEGVHFIVKAGTIPQLKHLDLSENYISDEAVIRLLNSGNMPNLTELILSKNSIKKPEVLFKAAKRNNISVVI</sequence>
<organism evidence="1 2">
    <name type="scientific">Pedobacter kyonggii</name>
    <dbReference type="NCBI Taxonomy" id="1926871"/>
    <lineage>
        <taxon>Bacteria</taxon>
        <taxon>Pseudomonadati</taxon>
        <taxon>Bacteroidota</taxon>
        <taxon>Sphingobacteriia</taxon>
        <taxon>Sphingobacteriales</taxon>
        <taxon>Sphingobacteriaceae</taxon>
        <taxon>Pedobacter</taxon>
    </lineage>
</organism>
<dbReference type="Proteomes" id="UP000291819">
    <property type="component" value="Unassembled WGS sequence"/>
</dbReference>
<dbReference type="OrthoDB" id="149160at2"/>
<dbReference type="EMBL" id="SIXF01000016">
    <property type="protein sequence ID" value="TBO41076.1"/>
    <property type="molecule type" value="Genomic_DNA"/>
</dbReference>
<comment type="caution">
    <text evidence="1">The sequence shown here is derived from an EMBL/GenBank/DDBJ whole genome shotgun (WGS) entry which is preliminary data.</text>
</comment>
<keyword evidence="2" id="KW-1185">Reference proteome</keyword>
<dbReference type="AlphaFoldDB" id="A0A4Q9HAI6"/>
<evidence type="ECO:0000313" key="1">
    <source>
        <dbReference type="EMBL" id="TBO41076.1"/>
    </source>
</evidence>
<dbReference type="Pfam" id="PF13516">
    <property type="entry name" value="LRR_6"/>
    <property type="match status" value="2"/>
</dbReference>
<dbReference type="InterPro" id="IPR001611">
    <property type="entry name" value="Leu-rich_rpt"/>
</dbReference>
<evidence type="ECO:0008006" key="3">
    <source>
        <dbReference type="Google" id="ProtNLM"/>
    </source>
</evidence>
<proteinExistence type="predicted"/>
<gene>
    <name evidence="1" type="ORF">EYS08_16225</name>
</gene>
<protein>
    <recommendedName>
        <fullName evidence="3">Leucine-rich repeat domain-containing protein</fullName>
    </recommendedName>
</protein>
<accession>A0A4Q9HAI6</accession>